<dbReference type="InterPro" id="IPR036397">
    <property type="entry name" value="RNaseH_sf"/>
</dbReference>
<dbReference type="Gene3D" id="3.30.310.10">
    <property type="entry name" value="TATA-Binding Protein"/>
    <property type="match status" value="1"/>
</dbReference>
<evidence type="ECO:0000256" key="13">
    <source>
        <dbReference type="ARBA" id="ARBA00022842"/>
    </source>
</evidence>
<keyword evidence="11 14" id="KW-0255">Endonuclease</keyword>
<evidence type="ECO:0000256" key="11">
    <source>
        <dbReference type="ARBA" id="ARBA00022759"/>
    </source>
</evidence>
<dbReference type="RefSeq" id="WP_133364094.1">
    <property type="nucleotide sequence ID" value="NZ_CP037940.1"/>
</dbReference>
<proteinExistence type="inferred from homology"/>
<evidence type="ECO:0000256" key="8">
    <source>
        <dbReference type="ARBA" id="ARBA00022490"/>
    </source>
</evidence>
<dbReference type="PANTHER" id="PTHR10954:SF23">
    <property type="entry name" value="RIBONUCLEASE"/>
    <property type="match status" value="1"/>
</dbReference>
<comment type="subcellular location">
    <subcellularLocation>
        <location evidence="4 14">Cytoplasm</location>
    </subcellularLocation>
</comment>
<evidence type="ECO:0000256" key="10">
    <source>
        <dbReference type="ARBA" id="ARBA00022723"/>
    </source>
</evidence>
<dbReference type="Pfam" id="PF01351">
    <property type="entry name" value="RNase_HII"/>
    <property type="match status" value="1"/>
</dbReference>
<comment type="catalytic activity">
    <reaction evidence="1 14 15">
        <text>Endonucleolytic cleavage to 5'-phosphomonoester.</text>
        <dbReference type="EC" id="3.1.26.4"/>
    </reaction>
</comment>
<dbReference type="PROSITE" id="PS51975">
    <property type="entry name" value="RNASE_H_2"/>
    <property type="match status" value="1"/>
</dbReference>
<dbReference type="GO" id="GO:0043137">
    <property type="term" value="P:DNA replication, removal of RNA primer"/>
    <property type="evidence" value="ECO:0007669"/>
    <property type="project" value="TreeGrafter"/>
</dbReference>
<feature type="binding site" evidence="14 15">
    <location>
        <position position="97"/>
    </location>
    <ligand>
        <name>a divalent metal cation</name>
        <dbReference type="ChEBI" id="CHEBI:60240"/>
    </ligand>
</feature>
<protein>
    <recommendedName>
        <fullName evidence="7 14">Ribonuclease HIII</fullName>
        <shortName evidence="14">RNase HIII</shortName>
        <ecNumber evidence="6 14">3.1.26.4</ecNumber>
    </recommendedName>
</protein>
<feature type="domain" description="RNase H type-2" evidence="17">
    <location>
        <begin position="91"/>
        <end position="305"/>
    </location>
</feature>
<keyword evidence="9 14" id="KW-0540">Nuclease</keyword>
<keyword evidence="10 14" id="KW-0479">Metal-binding</keyword>
<dbReference type="InterPro" id="IPR024567">
    <property type="entry name" value="RNase_HII/HIII_dom"/>
</dbReference>
<dbReference type="InterPro" id="IPR001352">
    <property type="entry name" value="RNase_HII/HIII"/>
</dbReference>
<dbReference type="InterPro" id="IPR004641">
    <property type="entry name" value="RNase_HIII"/>
</dbReference>
<dbReference type="SUPFAM" id="SSF53098">
    <property type="entry name" value="Ribonuclease H-like"/>
    <property type="match status" value="1"/>
</dbReference>
<keyword evidence="19" id="KW-1185">Reference proteome</keyword>
<dbReference type="HAMAP" id="MF_00053">
    <property type="entry name" value="RNase_HIII"/>
    <property type="match status" value="1"/>
</dbReference>
<dbReference type="GO" id="GO:0005737">
    <property type="term" value="C:cytoplasm"/>
    <property type="evidence" value="ECO:0007669"/>
    <property type="project" value="UniProtKB-SubCell"/>
</dbReference>
<dbReference type="OrthoDB" id="9777935at2"/>
<evidence type="ECO:0000256" key="14">
    <source>
        <dbReference type="HAMAP-Rule" id="MF_00053"/>
    </source>
</evidence>
<evidence type="ECO:0000256" key="1">
    <source>
        <dbReference type="ARBA" id="ARBA00000077"/>
    </source>
</evidence>
<dbReference type="GO" id="GO:0006298">
    <property type="term" value="P:mismatch repair"/>
    <property type="evidence" value="ECO:0007669"/>
    <property type="project" value="TreeGrafter"/>
</dbReference>
<dbReference type="Pfam" id="PF11858">
    <property type="entry name" value="DUF3378"/>
    <property type="match status" value="1"/>
</dbReference>
<reference evidence="19" key="1">
    <citation type="submission" date="2019-03" db="EMBL/GenBank/DDBJ databases">
        <title>Weissella sp. 26KH-42 Genome sequencing.</title>
        <authorList>
            <person name="Heo J."/>
            <person name="Kim S.-J."/>
            <person name="Kim J.-S."/>
            <person name="Hong S.-B."/>
            <person name="Kwon S.-W."/>
        </authorList>
    </citation>
    <scope>NUCLEOTIDE SEQUENCE [LARGE SCALE GENOMIC DNA]</scope>
    <source>
        <strain evidence="19">26KH-42</strain>
    </source>
</reference>
<dbReference type="PIRSF" id="PIRSF037748">
    <property type="entry name" value="RnhC"/>
    <property type="match status" value="1"/>
</dbReference>
<evidence type="ECO:0000256" key="12">
    <source>
        <dbReference type="ARBA" id="ARBA00022801"/>
    </source>
</evidence>
<evidence type="ECO:0000256" key="15">
    <source>
        <dbReference type="PROSITE-ProRule" id="PRU01319"/>
    </source>
</evidence>
<dbReference type="InterPro" id="IPR012295">
    <property type="entry name" value="TBP_dom_sf"/>
</dbReference>
<feature type="region of interest" description="Disordered" evidence="16">
    <location>
        <begin position="54"/>
        <end position="79"/>
    </location>
</feature>
<feature type="binding site" evidence="14 15">
    <location>
        <position position="201"/>
    </location>
    <ligand>
        <name>a divalent metal cation</name>
        <dbReference type="ChEBI" id="CHEBI:60240"/>
    </ligand>
</feature>
<evidence type="ECO:0000259" key="17">
    <source>
        <dbReference type="PROSITE" id="PS51975"/>
    </source>
</evidence>
<dbReference type="EMBL" id="CP037940">
    <property type="protein sequence ID" value="QBO37017.1"/>
    <property type="molecule type" value="Genomic_DNA"/>
</dbReference>
<organism evidence="18 19">
    <name type="scientific">Periweissella cryptocerci</name>
    <dbReference type="NCBI Taxonomy" id="2506420"/>
    <lineage>
        <taxon>Bacteria</taxon>
        <taxon>Bacillati</taxon>
        <taxon>Bacillota</taxon>
        <taxon>Bacilli</taxon>
        <taxon>Lactobacillales</taxon>
        <taxon>Lactobacillaceae</taxon>
        <taxon>Periweissella</taxon>
    </lineage>
</organism>
<evidence type="ECO:0000256" key="6">
    <source>
        <dbReference type="ARBA" id="ARBA00012180"/>
    </source>
</evidence>
<evidence type="ECO:0000256" key="5">
    <source>
        <dbReference type="ARBA" id="ARBA00008378"/>
    </source>
</evidence>
<keyword evidence="8 14" id="KW-0963">Cytoplasm</keyword>
<evidence type="ECO:0000313" key="18">
    <source>
        <dbReference type="EMBL" id="QBO37017.1"/>
    </source>
</evidence>
<comment type="function">
    <text evidence="3 14">Endonuclease that specifically degrades the RNA of RNA-DNA hybrids.</text>
</comment>
<dbReference type="CDD" id="cd14796">
    <property type="entry name" value="RNAse_HIII_N"/>
    <property type="match status" value="1"/>
</dbReference>
<keyword evidence="13 14" id="KW-0460">Magnesium</keyword>
<evidence type="ECO:0000256" key="3">
    <source>
        <dbReference type="ARBA" id="ARBA00004065"/>
    </source>
</evidence>
<keyword evidence="12 14" id="KW-0378">Hydrolase</keyword>
<dbReference type="GO" id="GO:0000287">
    <property type="term" value="F:magnesium ion binding"/>
    <property type="evidence" value="ECO:0007669"/>
    <property type="project" value="UniProtKB-UniRule"/>
</dbReference>
<evidence type="ECO:0000256" key="7">
    <source>
        <dbReference type="ARBA" id="ARBA00021407"/>
    </source>
</evidence>
<gene>
    <name evidence="14" type="primary">rnhC</name>
    <name evidence="18" type="ORF">EQG49_11425</name>
</gene>
<comment type="cofactor">
    <cofactor evidence="14 15">
        <name>Mn(2+)</name>
        <dbReference type="ChEBI" id="CHEBI:29035"/>
    </cofactor>
    <cofactor evidence="14 15">
        <name>Mg(2+)</name>
        <dbReference type="ChEBI" id="CHEBI:18420"/>
    </cofactor>
    <text evidence="14 15">Manganese or magnesium. Binds 1 divalent metal ion per monomer in the absence of substrate. May bind a second metal ion after substrate binding.</text>
</comment>
<dbReference type="GO" id="GO:0003723">
    <property type="term" value="F:RNA binding"/>
    <property type="evidence" value="ECO:0007669"/>
    <property type="project" value="UniProtKB-UniRule"/>
</dbReference>
<feature type="binding site" evidence="14 15">
    <location>
        <position position="98"/>
    </location>
    <ligand>
        <name>a divalent metal cation</name>
        <dbReference type="ChEBI" id="CHEBI:60240"/>
    </ligand>
</feature>
<evidence type="ECO:0000256" key="4">
    <source>
        <dbReference type="ARBA" id="ARBA00004496"/>
    </source>
</evidence>
<dbReference type="Proteomes" id="UP000292886">
    <property type="component" value="Chromosome"/>
</dbReference>
<comment type="similarity">
    <text evidence="5 14">Belongs to the RNase HII family. RnhC subfamily.</text>
</comment>
<sequence length="305" mass="32933">MSVVIKVDPSTLKKIQQHYGSVGTLPPGAVFRNKTNGVTITGYKSGKVMFQGQNEDREAKRWSNTAPSTGASSQPKLAGSNGNLPVGLAGMSVLGSDEVGTGSYFGPLTAAATYVSAENIAQVKALGIADSKTLTDKAMQTMAESLITFIPYHVVNILPKKYNELNQRLNANEMKAFAHNLALGKVLEKIRPVQPDAILIDQFTQPNTYWKYLRNVDGVVKQNVYFTTKGEQYHLAVAAASVIARYVELQTMATLSDQAGINLPVGAGSAVDKVAAQLLKNGQDLHDYTKYHFANTDKAIALARR</sequence>
<accession>A0A4P6YW96</accession>
<evidence type="ECO:0000313" key="19">
    <source>
        <dbReference type="Proteomes" id="UP000292886"/>
    </source>
</evidence>
<dbReference type="NCBIfam" id="TIGR00716">
    <property type="entry name" value="rnhC"/>
    <property type="match status" value="1"/>
</dbReference>
<dbReference type="InterPro" id="IPR024568">
    <property type="entry name" value="RNase_HIII_N"/>
</dbReference>
<dbReference type="InterPro" id="IPR012337">
    <property type="entry name" value="RNaseH-like_sf"/>
</dbReference>
<evidence type="ECO:0000256" key="2">
    <source>
        <dbReference type="ARBA" id="ARBA00001946"/>
    </source>
</evidence>
<evidence type="ECO:0000256" key="9">
    <source>
        <dbReference type="ARBA" id="ARBA00022722"/>
    </source>
</evidence>
<dbReference type="FunFam" id="3.30.420.10:FF:000047">
    <property type="entry name" value="Ribonuclease HIII"/>
    <property type="match status" value="1"/>
</dbReference>
<dbReference type="PANTHER" id="PTHR10954">
    <property type="entry name" value="RIBONUCLEASE H2 SUBUNIT A"/>
    <property type="match status" value="1"/>
</dbReference>
<dbReference type="AlphaFoldDB" id="A0A4P6YW96"/>
<name>A0A4P6YW96_9LACO</name>
<dbReference type="Gene3D" id="3.30.420.10">
    <property type="entry name" value="Ribonuclease H-like superfamily/Ribonuclease H"/>
    <property type="match status" value="1"/>
</dbReference>
<dbReference type="GO" id="GO:0004523">
    <property type="term" value="F:RNA-DNA hybrid ribonuclease activity"/>
    <property type="evidence" value="ECO:0007669"/>
    <property type="project" value="UniProtKB-UniRule"/>
</dbReference>
<dbReference type="GO" id="GO:0032299">
    <property type="term" value="C:ribonuclease H2 complex"/>
    <property type="evidence" value="ECO:0007669"/>
    <property type="project" value="TreeGrafter"/>
</dbReference>
<dbReference type="CDD" id="cd06590">
    <property type="entry name" value="RNase_HII_bacteria_HIII_like"/>
    <property type="match status" value="1"/>
</dbReference>
<dbReference type="KEGG" id="wei:EQG49_11425"/>
<dbReference type="EC" id="3.1.26.4" evidence="6 14"/>
<comment type="cofactor">
    <cofactor evidence="2">
        <name>Mg(2+)</name>
        <dbReference type="ChEBI" id="CHEBI:18420"/>
    </cofactor>
</comment>
<evidence type="ECO:0000256" key="16">
    <source>
        <dbReference type="SAM" id="MobiDB-lite"/>
    </source>
</evidence>
<feature type="compositionally biased region" description="Polar residues" evidence="16">
    <location>
        <begin position="62"/>
        <end position="79"/>
    </location>
</feature>